<dbReference type="RefSeq" id="WP_189091403.1">
    <property type="nucleotide sequence ID" value="NZ_BMQL01000018.1"/>
</dbReference>
<evidence type="ECO:0000313" key="1">
    <source>
        <dbReference type="EMBL" id="GGR15899.1"/>
    </source>
</evidence>
<comment type="caution">
    <text evidence="1">The sequence shown here is derived from an EMBL/GenBank/DDBJ whole genome shotgun (WGS) entry which is preliminary data.</text>
</comment>
<reference evidence="1" key="2">
    <citation type="submission" date="2020-09" db="EMBL/GenBank/DDBJ databases">
        <authorList>
            <person name="Sun Q."/>
            <person name="Ohkuma M."/>
        </authorList>
    </citation>
    <scope>NUCLEOTIDE SEQUENCE</scope>
    <source>
        <strain evidence="1">JCM 31311</strain>
    </source>
</reference>
<dbReference type="EMBL" id="BMQL01000018">
    <property type="protein sequence ID" value="GGR15899.1"/>
    <property type="molecule type" value="Genomic_DNA"/>
</dbReference>
<sequence length="103" mass="11519">MSEFILKGHWHGELYDPDRHFQGSVEVPGPSALQVGDRVTVTFVEDRPTVHCNPTQLHGHFSLDGMPREDFVLVSFVRKDGEVGADATQDGDAQRWGGDLFIR</sequence>
<name>A0A918F8L5_9DEIO</name>
<dbReference type="Proteomes" id="UP000603865">
    <property type="component" value="Unassembled WGS sequence"/>
</dbReference>
<accession>A0A918F8L5</accession>
<dbReference type="AlphaFoldDB" id="A0A918F8L5"/>
<keyword evidence="2" id="KW-1185">Reference proteome</keyword>
<evidence type="ECO:0000313" key="2">
    <source>
        <dbReference type="Proteomes" id="UP000603865"/>
    </source>
</evidence>
<organism evidence="1 2">
    <name type="scientific">Deinococcus ruber</name>
    <dbReference type="NCBI Taxonomy" id="1848197"/>
    <lineage>
        <taxon>Bacteria</taxon>
        <taxon>Thermotogati</taxon>
        <taxon>Deinococcota</taxon>
        <taxon>Deinococci</taxon>
        <taxon>Deinococcales</taxon>
        <taxon>Deinococcaceae</taxon>
        <taxon>Deinococcus</taxon>
    </lineage>
</organism>
<reference evidence="1" key="1">
    <citation type="journal article" date="2014" name="Int. J. Syst. Evol. Microbiol.">
        <title>Complete genome sequence of Corynebacterium casei LMG S-19264T (=DSM 44701T), isolated from a smear-ripened cheese.</title>
        <authorList>
            <consortium name="US DOE Joint Genome Institute (JGI-PGF)"/>
            <person name="Walter F."/>
            <person name="Albersmeier A."/>
            <person name="Kalinowski J."/>
            <person name="Ruckert C."/>
        </authorList>
    </citation>
    <scope>NUCLEOTIDE SEQUENCE</scope>
    <source>
        <strain evidence="1">JCM 31311</strain>
    </source>
</reference>
<gene>
    <name evidence="1" type="ORF">GCM10008957_30800</name>
</gene>
<proteinExistence type="predicted"/>
<protein>
    <submittedName>
        <fullName evidence="1">Uncharacterized protein</fullName>
    </submittedName>
</protein>